<keyword evidence="1" id="KW-0175">Coiled coil</keyword>
<dbReference type="KEGG" id="nsa:Nitsa_1156"/>
<dbReference type="RefSeq" id="WP_013554100.1">
    <property type="nucleotide sequence ID" value="NC_014935.1"/>
</dbReference>
<gene>
    <name evidence="2" type="ordered locus">Nitsa_1156</name>
</gene>
<sequence length="126" mass="14857">MNIEIKEAIEAIAFVSGWVAAFTSVKVKNNQALKKLEEIKQEMDREDRLLHERLSEKKRIFDDFRQSVMAEISKIKNDNHKFLETDHAERKFATKTELELMIKNVSTQYQALSDKMDSLMERLPKR</sequence>
<evidence type="ECO:0000313" key="2">
    <source>
        <dbReference type="EMBL" id="ADV46409.1"/>
    </source>
</evidence>
<keyword evidence="3" id="KW-1185">Reference proteome</keyword>
<protein>
    <submittedName>
        <fullName evidence="2">Uncharacterized protein</fullName>
    </submittedName>
</protein>
<feature type="coiled-coil region" evidence="1">
    <location>
        <begin position="22"/>
        <end position="49"/>
    </location>
</feature>
<dbReference type="AlphaFoldDB" id="E6WY35"/>
<reference evidence="3" key="2">
    <citation type="submission" date="2011-01" db="EMBL/GenBank/DDBJ databases">
        <title>The complete genome of Nitratifractor salsuginis DSM 16511.</title>
        <authorList>
            <consortium name="US DOE Joint Genome Institute (JGI-PGF)"/>
            <person name="Lucas S."/>
            <person name="Copeland A."/>
            <person name="Lapidus A."/>
            <person name="Bruce D."/>
            <person name="Goodwin L."/>
            <person name="Pitluck S."/>
            <person name="Kyrpides N."/>
            <person name="Mavromatis K."/>
            <person name="Ivanova N."/>
            <person name="Mikhailova N."/>
            <person name="Zeytun A."/>
            <person name="Detter J.C."/>
            <person name="Tapia R."/>
            <person name="Han C."/>
            <person name="Land M."/>
            <person name="Hauser L."/>
            <person name="Markowitz V."/>
            <person name="Cheng J.-F."/>
            <person name="Hugenholtz P."/>
            <person name="Woyke T."/>
            <person name="Wu D."/>
            <person name="Tindall B."/>
            <person name="Schuetze A."/>
            <person name="Brambilla E."/>
            <person name="Klenk H.-P."/>
            <person name="Eisen J.A."/>
        </authorList>
    </citation>
    <scope>NUCLEOTIDE SEQUENCE [LARGE SCALE GENOMIC DNA]</scope>
    <source>
        <strain evidence="3">DSM 16511 / JCM 12458 / E9I37-1</strain>
    </source>
</reference>
<dbReference type="Proteomes" id="UP000008633">
    <property type="component" value="Chromosome"/>
</dbReference>
<dbReference type="STRING" id="749222.Nitsa_1156"/>
<dbReference type="HOGENOM" id="CLU_1979195_0_0_7"/>
<accession>E6WY35</accession>
<feature type="coiled-coil region" evidence="1">
    <location>
        <begin position="95"/>
        <end position="122"/>
    </location>
</feature>
<proteinExistence type="predicted"/>
<organism evidence="2 3">
    <name type="scientific">Nitratifractor salsuginis (strain DSM 16511 / JCM 12458 / E9I37-1)</name>
    <dbReference type="NCBI Taxonomy" id="749222"/>
    <lineage>
        <taxon>Bacteria</taxon>
        <taxon>Pseudomonadati</taxon>
        <taxon>Campylobacterota</taxon>
        <taxon>Epsilonproteobacteria</taxon>
        <taxon>Campylobacterales</taxon>
        <taxon>Sulfurovaceae</taxon>
        <taxon>Nitratifractor</taxon>
    </lineage>
</organism>
<name>E6WY35_NITSE</name>
<evidence type="ECO:0000313" key="3">
    <source>
        <dbReference type="Proteomes" id="UP000008633"/>
    </source>
</evidence>
<dbReference type="EMBL" id="CP002452">
    <property type="protein sequence ID" value="ADV46409.1"/>
    <property type="molecule type" value="Genomic_DNA"/>
</dbReference>
<evidence type="ECO:0000256" key="1">
    <source>
        <dbReference type="SAM" id="Coils"/>
    </source>
</evidence>
<reference evidence="2 3" key="1">
    <citation type="journal article" date="2011" name="Stand. Genomic Sci.">
        <title>Complete genome sequence of Nitratifractor salsuginis type strain (E9I37-1).</title>
        <authorList>
            <person name="Anderson I."/>
            <person name="Sikorski J."/>
            <person name="Zeytun A."/>
            <person name="Nolan M."/>
            <person name="Lapidus A."/>
            <person name="Lucas S."/>
            <person name="Hammon N."/>
            <person name="Deshpande S."/>
            <person name="Cheng J.F."/>
            <person name="Tapia R."/>
            <person name="Han C."/>
            <person name="Goodwin L."/>
            <person name="Pitluck S."/>
            <person name="Liolios K."/>
            <person name="Pagani I."/>
            <person name="Ivanova N."/>
            <person name="Huntemann M."/>
            <person name="Mavromatis K."/>
            <person name="Ovchinikova G."/>
            <person name="Pati A."/>
            <person name="Chen A."/>
            <person name="Palaniappan K."/>
            <person name="Land M."/>
            <person name="Hauser L."/>
            <person name="Brambilla E.M."/>
            <person name="Ngatchou-Djao O.D."/>
            <person name="Rohde M."/>
            <person name="Tindall B.J."/>
            <person name="Goker M."/>
            <person name="Detter J.C."/>
            <person name="Woyke T."/>
            <person name="Bristow J."/>
            <person name="Eisen J.A."/>
            <person name="Markowitz V."/>
            <person name="Hugenholtz P."/>
            <person name="Klenk H.P."/>
            <person name="Kyrpides N.C."/>
        </authorList>
    </citation>
    <scope>NUCLEOTIDE SEQUENCE [LARGE SCALE GENOMIC DNA]</scope>
    <source>
        <strain evidence="3">DSM 16511 / JCM 12458 / E9I37-1</strain>
    </source>
</reference>